<comment type="subcellular location">
    <subcellularLocation>
        <location evidence="1">Membrane</location>
    </subcellularLocation>
</comment>
<dbReference type="RefSeq" id="WP_077275948.1">
    <property type="nucleotide sequence ID" value="NZ_CP019609.1"/>
</dbReference>
<dbReference type="KEGG" id="vpi:BW732_06345"/>
<reference evidence="3 4" key="1">
    <citation type="journal article" date="2010" name="Int. J. Syst. Evol. Microbiol.">
        <title>Vagococcus penaei sp. nov., isolated from spoilage microbiota of cooked shrimp (Penaeus vannamei).</title>
        <authorList>
            <person name="Jaffres E."/>
            <person name="Prevost H."/>
            <person name="Rossero A."/>
            <person name="Joffraud J.J."/>
            <person name="Dousset X."/>
        </authorList>
    </citation>
    <scope>NUCLEOTIDE SEQUENCE [LARGE SCALE GENOMIC DNA]</scope>
    <source>
        <strain evidence="3 4">CD276</strain>
    </source>
</reference>
<evidence type="ECO:0000256" key="2">
    <source>
        <dbReference type="ARBA" id="ARBA00023136"/>
    </source>
</evidence>
<dbReference type="InterPro" id="IPR012338">
    <property type="entry name" value="Beta-lactam/transpept-like"/>
</dbReference>
<dbReference type="InterPro" id="IPR001466">
    <property type="entry name" value="Beta-lactam-related"/>
</dbReference>
<dbReference type="EMBL" id="CP019609">
    <property type="protein sequence ID" value="AQP53871.1"/>
    <property type="molecule type" value="Genomic_DNA"/>
</dbReference>
<dbReference type="Pfam" id="PF00144">
    <property type="entry name" value="Beta-lactamase"/>
    <property type="match status" value="1"/>
</dbReference>
<name>A0A1Q2D6G2_9ENTE</name>
<sequence length="432" mass="48939">MTNNSRVDYDKLKKKYKRRRFFSLIVGLIFGLIIAFNIYYWLPLIQKKIDIPAIPQAVIATSSSEKTKQSSSTIDSSMTNKQETETTTSTSYEPRLNTKNTQISAFYKPLSESIDNQLTEANISGTFLGVKNNQIVLYKSYGEAAKQQANPLESSYMIASLQKSVTAVLIMSLIQENKLKLDTPLSEFYPDIPSSNQITIDSMLSMTSGLELDDDNRPNSQNSSDILDFAIKNVTHEPQNKWSYSYVNYTLLAGIVEILSHKPYEEYTQEKIISPLNLKHSFFYNTQSKEQTLIDTYSKDNNGKLSKNNIKKSAYINELGTGNLAMSAEDFLIFIQAVIDGTLLDSNEVIAMWTPNPTTFNYTYKSGFYHKDNYLYGHGLFHGYEPTVYISEDGSDAVIFFANMYQPDKLNTNLVQDIYQQIIAPYTGPTAQ</sequence>
<gene>
    <name evidence="3" type="ORF">BW732_06345</name>
</gene>
<dbReference type="GO" id="GO:0016020">
    <property type="term" value="C:membrane"/>
    <property type="evidence" value="ECO:0007669"/>
    <property type="project" value="UniProtKB-SubCell"/>
</dbReference>
<keyword evidence="4" id="KW-1185">Reference proteome</keyword>
<protein>
    <submittedName>
        <fullName evidence="3">Uncharacterized protein</fullName>
    </submittedName>
</protein>
<dbReference type="Gene3D" id="3.40.710.10">
    <property type="entry name" value="DD-peptidase/beta-lactamase superfamily"/>
    <property type="match status" value="1"/>
</dbReference>
<dbReference type="AlphaFoldDB" id="A0A1Q2D6G2"/>
<keyword evidence="2" id="KW-0472">Membrane</keyword>
<dbReference type="SUPFAM" id="SSF56601">
    <property type="entry name" value="beta-lactamase/transpeptidase-like"/>
    <property type="match status" value="1"/>
</dbReference>
<accession>A0A1Q2D6G2</accession>
<dbReference type="OrthoDB" id="2151402at2"/>
<evidence type="ECO:0000313" key="4">
    <source>
        <dbReference type="Proteomes" id="UP000188246"/>
    </source>
</evidence>
<evidence type="ECO:0000256" key="1">
    <source>
        <dbReference type="ARBA" id="ARBA00004370"/>
    </source>
</evidence>
<dbReference type="STRING" id="633807.BW732_06345"/>
<dbReference type="PANTHER" id="PTHR46825">
    <property type="entry name" value="D-ALANYL-D-ALANINE-CARBOXYPEPTIDASE/ENDOPEPTIDASE AMPH"/>
    <property type="match status" value="1"/>
</dbReference>
<organism evidence="3 4">
    <name type="scientific">Vagococcus penaei</name>
    <dbReference type="NCBI Taxonomy" id="633807"/>
    <lineage>
        <taxon>Bacteria</taxon>
        <taxon>Bacillati</taxon>
        <taxon>Bacillota</taxon>
        <taxon>Bacilli</taxon>
        <taxon>Lactobacillales</taxon>
        <taxon>Enterococcaceae</taxon>
        <taxon>Vagococcus</taxon>
    </lineage>
</organism>
<dbReference type="Proteomes" id="UP000188246">
    <property type="component" value="Chromosome"/>
</dbReference>
<proteinExistence type="predicted"/>
<dbReference type="InterPro" id="IPR050491">
    <property type="entry name" value="AmpC-like"/>
</dbReference>
<dbReference type="PANTHER" id="PTHR46825:SF11">
    <property type="entry name" value="PENICILLIN-BINDING PROTEIN 4"/>
    <property type="match status" value="1"/>
</dbReference>
<evidence type="ECO:0000313" key="3">
    <source>
        <dbReference type="EMBL" id="AQP53871.1"/>
    </source>
</evidence>